<protein>
    <submittedName>
        <fullName evidence="2">Uncharacterized protein</fullName>
    </submittedName>
</protein>
<evidence type="ECO:0000256" key="1">
    <source>
        <dbReference type="SAM" id="MobiDB-lite"/>
    </source>
</evidence>
<gene>
    <name evidence="2" type="ORF">BJY01DRAFT_243393</name>
</gene>
<organism evidence="2 3">
    <name type="scientific">Aspergillus pseudoustus</name>
    <dbReference type="NCBI Taxonomy" id="1810923"/>
    <lineage>
        <taxon>Eukaryota</taxon>
        <taxon>Fungi</taxon>
        <taxon>Dikarya</taxon>
        <taxon>Ascomycota</taxon>
        <taxon>Pezizomycotina</taxon>
        <taxon>Eurotiomycetes</taxon>
        <taxon>Eurotiomycetidae</taxon>
        <taxon>Eurotiales</taxon>
        <taxon>Aspergillaceae</taxon>
        <taxon>Aspergillus</taxon>
        <taxon>Aspergillus subgen. Nidulantes</taxon>
    </lineage>
</organism>
<feature type="compositionally biased region" description="Polar residues" evidence="1">
    <location>
        <begin position="30"/>
        <end position="46"/>
    </location>
</feature>
<name>A0ABR4KRP5_9EURO</name>
<evidence type="ECO:0000313" key="3">
    <source>
        <dbReference type="Proteomes" id="UP001610446"/>
    </source>
</evidence>
<feature type="compositionally biased region" description="Basic and acidic residues" evidence="1">
    <location>
        <begin position="89"/>
        <end position="115"/>
    </location>
</feature>
<feature type="region of interest" description="Disordered" evidence="1">
    <location>
        <begin position="1"/>
        <end position="164"/>
    </location>
</feature>
<accession>A0ABR4KRP5</accession>
<reference evidence="2 3" key="1">
    <citation type="submission" date="2024-07" db="EMBL/GenBank/DDBJ databases">
        <title>Section-level genome sequencing and comparative genomics of Aspergillus sections Usti and Cavernicolus.</title>
        <authorList>
            <consortium name="Lawrence Berkeley National Laboratory"/>
            <person name="Nybo J.L."/>
            <person name="Vesth T.C."/>
            <person name="Theobald S."/>
            <person name="Frisvad J.C."/>
            <person name="Larsen T.O."/>
            <person name="Kjaerboelling I."/>
            <person name="Rothschild-Mancinelli K."/>
            <person name="Lyhne E.K."/>
            <person name="Kogle M.E."/>
            <person name="Barry K."/>
            <person name="Clum A."/>
            <person name="Na H."/>
            <person name="Ledsgaard L."/>
            <person name="Lin J."/>
            <person name="Lipzen A."/>
            <person name="Kuo A."/>
            <person name="Riley R."/>
            <person name="Mondo S."/>
            <person name="Labutti K."/>
            <person name="Haridas S."/>
            <person name="Pangalinan J."/>
            <person name="Salamov A.A."/>
            <person name="Simmons B.A."/>
            <person name="Magnuson J.K."/>
            <person name="Chen J."/>
            <person name="Drula E."/>
            <person name="Henrissat B."/>
            <person name="Wiebenga A."/>
            <person name="Lubbers R.J."/>
            <person name="Gomes A.C."/>
            <person name="Makela M.R."/>
            <person name="Stajich J."/>
            <person name="Grigoriev I.V."/>
            <person name="Mortensen U.H."/>
            <person name="De Vries R.P."/>
            <person name="Baker S.E."/>
            <person name="Andersen M.R."/>
        </authorList>
    </citation>
    <scope>NUCLEOTIDE SEQUENCE [LARGE SCALE GENOMIC DNA]</scope>
    <source>
        <strain evidence="2 3">CBS 123904</strain>
    </source>
</reference>
<feature type="compositionally biased region" description="Basic and acidic residues" evidence="1">
    <location>
        <begin position="49"/>
        <end position="67"/>
    </location>
</feature>
<feature type="compositionally biased region" description="Basic and acidic residues" evidence="1">
    <location>
        <begin position="127"/>
        <end position="141"/>
    </location>
</feature>
<evidence type="ECO:0000313" key="2">
    <source>
        <dbReference type="EMBL" id="KAL2854943.1"/>
    </source>
</evidence>
<dbReference type="EMBL" id="JBFXLU010000012">
    <property type="protein sequence ID" value="KAL2854943.1"/>
    <property type="molecule type" value="Genomic_DNA"/>
</dbReference>
<sequence>MPKKRVLGLGPDQHPKRQTDLSGFFEKPASRNTPETTRGTEGSSSIGGHETHEPTSTRRILADCDVNKKRKRSSIDSVTAGKENMSNVPDDHESSFSEKRTRLASDVDGIKKDIHTPNNGDDDKEYDEFLSRPDGLDKDPSNADYTTSLALTPPCGGDDKDDEDYDELLPGPDGIDDDLFKVVVTTSVVNFVPRNIDPHTSNRFAQKMQIIITHMSAWTKSNNAYELEDAQRPMTIGFSRIIGRLSVSDIVAIFVAGISAEVQSLFEKPKLTAEDLLGLPNTRPVRKDKRQGIYLDLALGDIEFRGGQKIKCDGYVGSAGKFERRTGEHDRIAELYGPEDLPNDHKSSLHYHQICRPGVRNEFRRLAVFDKRIQPGYLLILESFFIIALDTFKFNGSYKKYGNKASFDFVQEIQETVNLPRIDWQGMNAALPLRQGFRHPAGKLSSPCANPDCEVMTYPNFGPNRPADASPTPRHHLHPGDPLGPYICGACADYLYLRKKLPNKDAIARREELARRKELRKKNNWEEDAPCGCCGRWESQVYTYPGTRHSSVHQLYPDALLCTACDLWIQRNNRRRTDHEVNVLLLEFHLEGARNLGENIQCENEKCRILESDLDCNGYPHEANSRSALVLCHLCARHYNEIGVHRPRLVIDYYRANCKMKRDRENGARIQCHYCGAIEPKGTPKKKQFFISKSRARVCCKPCKGKFNYKKVVY</sequence>
<proteinExistence type="predicted"/>
<comment type="caution">
    <text evidence="2">The sequence shown here is derived from an EMBL/GenBank/DDBJ whole genome shotgun (WGS) entry which is preliminary data.</text>
</comment>
<keyword evidence="3" id="KW-1185">Reference proteome</keyword>
<dbReference type="Proteomes" id="UP001610446">
    <property type="component" value="Unassembled WGS sequence"/>
</dbReference>